<dbReference type="PANTHER" id="PTHR10796:SF112">
    <property type="entry name" value="PATCHED-RELATED PROTEIN 18"/>
    <property type="match status" value="1"/>
</dbReference>
<keyword evidence="4" id="KW-0812">Transmembrane</keyword>
<dbReference type="Gene3D" id="1.20.1640.10">
    <property type="entry name" value="Multidrug efflux transporter AcrB transmembrane domain"/>
    <property type="match status" value="2"/>
</dbReference>
<dbReference type="PANTHER" id="PTHR10796">
    <property type="entry name" value="PATCHED-RELATED"/>
    <property type="match status" value="1"/>
</dbReference>
<comment type="similarity">
    <text evidence="2">Belongs to the patched family.</text>
</comment>
<evidence type="ECO:0000256" key="6">
    <source>
        <dbReference type="ARBA" id="ARBA00023136"/>
    </source>
</evidence>
<accession>A0A2A6B9S6</accession>
<dbReference type="EnsemblMetazoa" id="PPA09165.1">
    <property type="protein sequence ID" value="PPA09165.1"/>
    <property type="gene ID" value="WBGene00098719"/>
</dbReference>
<evidence type="ECO:0000256" key="1">
    <source>
        <dbReference type="ARBA" id="ARBA00004651"/>
    </source>
</evidence>
<accession>A0A8R1U714</accession>
<evidence type="ECO:0000313" key="8">
    <source>
        <dbReference type="EnsemblMetazoa" id="PPA09165.1"/>
    </source>
</evidence>
<keyword evidence="9" id="KW-1185">Reference proteome</keyword>
<keyword evidence="7" id="KW-0325">Glycoprotein</keyword>
<proteinExistence type="inferred from homology"/>
<dbReference type="GO" id="GO:0030659">
    <property type="term" value="C:cytoplasmic vesicle membrane"/>
    <property type="evidence" value="ECO:0000318"/>
    <property type="project" value="GO_Central"/>
</dbReference>
<dbReference type="InterPro" id="IPR003392">
    <property type="entry name" value="PTHD_SSD"/>
</dbReference>
<evidence type="ECO:0000256" key="3">
    <source>
        <dbReference type="ARBA" id="ARBA00022475"/>
    </source>
</evidence>
<name>A0A2A6B9S6_PRIPA</name>
<evidence type="ECO:0000256" key="4">
    <source>
        <dbReference type="ARBA" id="ARBA00022692"/>
    </source>
</evidence>
<dbReference type="GO" id="GO:0090597">
    <property type="term" value="P:nematode male tail mating organ morphogenesis"/>
    <property type="evidence" value="ECO:0007669"/>
    <property type="project" value="EnsemblMetazoa"/>
</dbReference>
<keyword evidence="6" id="KW-0472">Membrane</keyword>
<evidence type="ECO:0000256" key="5">
    <source>
        <dbReference type="ARBA" id="ARBA00022989"/>
    </source>
</evidence>
<dbReference type="AlphaFoldDB" id="A0A2A6B9S6"/>
<sequence length="908" mass="102804">MGGFGRICAKIEEKVHDVFYVLGLHIAEWPKLYFFLLLAWTVLMGVGVVRFKEVNNVRDHFSASTSPSLKEFAIAREFFEELGSPFHMVVALQAADKGNLLRPGYIEKALEIEDFLQYKLKTQYEGVGYAYSDFCGTQCETSDSVNVFLTMFRDTQHRKQTHVKLTYPTMDVFGHRVYLANNIFEVEVNNRSQVVESAGLISINFHAVYSNSTSESIMKQWEQAVYQYSLTTMNDPLIRVYVTSEGLVSEEVRRTGILAMPLMSLTFLIVMAFTVITTLKKDPVKSKPLEAFLGVMCPLLSLIASFGNLFWLGFEFLPIVTVVPFLILSIGVDDVFIFIHAWHRTDPKLGYRDRMAETLADGGPSISITSLTNLLSFGIGIMTPTPAIYTFCVFISVAVIYDYIYQIFFFSAVLVLGGIREENRKSAYFCWMTVPELTAEEKVAKAERIKAHKENPPWYAKIAQFVLHYWVEFAMVWWSKIVVGVFLVVYWGFMINGTLQIKVGLTSEKLFMDDSPLLPLVKLQTEVIFKEGGQVAIFVNNPGDLREPDAVPEIMRILTRFENANNSVGSASTHMWLLPYLPYIGLQNHGSIDFKYSYLPEFFKLMEYRRWSHFVNLGNPQDCLDEKPSCLHKFVFSTGFHNAVAWSDRLRILEEWRGIAGEYSHLNLTVYEDFSMYSDQLLSIVPVTQQTVFFALLCMIVILMLFTPSFVTICTSTIAVLSINLGVFGMLVYTGVDLDPISMTTTLMAIGFSVDFVAHITFHYYKGDFDTKRERIEHALASIAWPMVQAGTSTMGSIIVLNLIHAYMVQVFVKVVVLVIALGMIHGLIILPVVFAALPFSKAEGGHGHGHKGVHKQSIHSLEIMWIDHRGIEEKKKYISVIKVHPEDPPQLALTENPKAVQRDPVHA</sequence>
<keyword evidence="5" id="KW-1133">Transmembrane helix</keyword>
<keyword evidence="3" id="KW-1003">Cell membrane</keyword>
<dbReference type="InterPro" id="IPR051697">
    <property type="entry name" value="Patched_domain-protein"/>
</dbReference>
<dbReference type="PROSITE" id="PS50156">
    <property type="entry name" value="SSD"/>
    <property type="match status" value="1"/>
</dbReference>
<comment type="subcellular location">
    <subcellularLocation>
        <location evidence="1">Cell membrane</location>
        <topology evidence="1">Multi-pass membrane protein</topology>
    </subcellularLocation>
</comment>
<reference evidence="8" key="2">
    <citation type="submission" date="2022-06" db="UniProtKB">
        <authorList>
            <consortium name="EnsemblMetazoa"/>
        </authorList>
    </citation>
    <scope>IDENTIFICATION</scope>
    <source>
        <strain evidence="8">PS312</strain>
    </source>
</reference>
<reference evidence="9" key="1">
    <citation type="journal article" date="2008" name="Nat. Genet.">
        <title>The Pristionchus pacificus genome provides a unique perspective on nematode lifestyle and parasitism.</title>
        <authorList>
            <person name="Dieterich C."/>
            <person name="Clifton S.W."/>
            <person name="Schuster L.N."/>
            <person name="Chinwalla A."/>
            <person name="Delehaunty K."/>
            <person name="Dinkelacker I."/>
            <person name="Fulton L."/>
            <person name="Fulton R."/>
            <person name="Godfrey J."/>
            <person name="Minx P."/>
            <person name="Mitreva M."/>
            <person name="Roeseler W."/>
            <person name="Tian H."/>
            <person name="Witte H."/>
            <person name="Yang S.P."/>
            <person name="Wilson R.K."/>
            <person name="Sommer R.J."/>
        </authorList>
    </citation>
    <scope>NUCLEOTIDE SEQUENCE [LARGE SCALE GENOMIC DNA]</scope>
    <source>
        <strain evidence="9">PS312</strain>
    </source>
</reference>
<dbReference type="GO" id="GO:0016324">
    <property type="term" value="C:apical plasma membrane"/>
    <property type="evidence" value="ECO:0007669"/>
    <property type="project" value="EnsemblMetazoa"/>
</dbReference>
<evidence type="ECO:0000313" key="9">
    <source>
        <dbReference type="Proteomes" id="UP000005239"/>
    </source>
</evidence>
<dbReference type="GO" id="GO:0018996">
    <property type="term" value="P:molting cycle, collagen and cuticulin-based cuticle"/>
    <property type="evidence" value="ECO:0000318"/>
    <property type="project" value="GO_Central"/>
</dbReference>
<dbReference type="FunFam" id="1.20.1640.10:FF:000013">
    <property type="entry name" value="PaTched Related family"/>
    <property type="match status" value="1"/>
</dbReference>
<dbReference type="InterPro" id="IPR000731">
    <property type="entry name" value="SSD"/>
</dbReference>
<organism evidence="8 9">
    <name type="scientific">Pristionchus pacificus</name>
    <name type="common">Parasitic nematode worm</name>
    <dbReference type="NCBI Taxonomy" id="54126"/>
    <lineage>
        <taxon>Eukaryota</taxon>
        <taxon>Metazoa</taxon>
        <taxon>Ecdysozoa</taxon>
        <taxon>Nematoda</taxon>
        <taxon>Chromadorea</taxon>
        <taxon>Rhabditida</taxon>
        <taxon>Rhabditina</taxon>
        <taxon>Diplogasteromorpha</taxon>
        <taxon>Diplogasteroidea</taxon>
        <taxon>Neodiplogasteridae</taxon>
        <taxon>Pristionchus</taxon>
    </lineage>
</organism>
<dbReference type="Pfam" id="PF02460">
    <property type="entry name" value="Patched"/>
    <property type="match status" value="1"/>
</dbReference>
<dbReference type="Proteomes" id="UP000005239">
    <property type="component" value="Unassembled WGS sequence"/>
</dbReference>
<gene>
    <name evidence="8" type="primary">WBGene00098719</name>
</gene>
<evidence type="ECO:0000256" key="7">
    <source>
        <dbReference type="ARBA" id="ARBA00023180"/>
    </source>
</evidence>
<protein>
    <submittedName>
        <fullName evidence="8">Ptr-18</fullName>
    </submittedName>
</protein>
<dbReference type="GO" id="GO:0005886">
    <property type="term" value="C:plasma membrane"/>
    <property type="evidence" value="ECO:0000318"/>
    <property type="project" value="GO_Central"/>
</dbReference>
<evidence type="ECO:0000256" key="2">
    <source>
        <dbReference type="ARBA" id="ARBA00005585"/>
    </source>
</evidence>
<dbReference type="SUPFAM" id="SSF82866">
    <property type="entry name" value="Multidrug efflux transporter AcrB transmembrane domain"/>
    <property type="match status" value="2"/>
</dbReference>
<dbReference type="OrthoDB" id="6510177at2759"/>
<dbReference type="GO" id="GO:0006897">
    <property type="term" value="P:endocytosis"/>
    <property type="evidence" value="ECO:0000318"/>
    <property type="project" value="GO_Central"/>
</dbReference>